<feature type="transmembrane region" description="Helical" evidence="10">
    <location>
        <begin position="361"/>
        <end position="378"/>
    </location>
</feature>
<dbReference type="PANTHER" id="PTHR13315:SF0">
    <property type="entry name" value="METALLOPHOSPHOESTERASE 1"/>
    <property type="match status" value="1"/>
</dbReference>
<evidence type="ECO:0000313" key="13">
    <source>
        <dbReference type="Proteomes" id="UP001497382"/>
    </source>
</evidence>
<dbReference type="PANTHER" id="PTHR13315">
    <property type="entry name" value="METALLO PHOSPHOESTERASE RELATED"/>
    <property type="match status" value="1"/>
</dbReference>
<evidence type="ECO:0000256" key="4">
    <source>
        <dbReference type="ARBA" id="ARBA00022692"/>
    </source>
</evidence>
<proteinExistence type="inferred from homology"/>
<gene>
    <name evidence="12" type="ORF">LARSCL_LOCUS17758</name>
</gene>
<feature type="domain" description="Calcineurin-like phosphoesterase" evidence="11">
    <location>
        <begin position="74"/>
        <end position="310"/>
    </location>
</feature>
<dbReference type="AlphaFoldDB" id="A0AAV2B8Q1"/>
<organism evidence="12 13">
    <name type="scientific">Larinioides sclopetarius</name>
    <dbReference type="NCBI Taxonomy" id="280406"/>
    <lineage>
        <taxon>Eukaryota</taxon>
        <taxon>Metazoa</taxon>
        <taxon>Ecdysozoa</taxon>
        <taxon>Arthropoda</taxon>
        <taxon>Chelicerata</taxon>
        <taxon>Arachnida</taxon>
        <taxon>Araneae</taxon>
        <taxon>Araneomorphae</taxon>
        <taxon>Entelegynae</taxon>
        <taxon>Araneoidea</taxon>
        <taxon>Araneidae</taxon>
        <taxon>Larinioides</taxon>
    </lineage>
</organism>
<dbReference type="InterPro" id="IPR029052">
    <property type="entry name" value="Metallo-depent_PP-like"/>
</dbReference>
<dbReference type="EMBL" id="CAXIEN010000309">
    <property type="protein sequence ID" value="CAL1292613.1"/>
    <property type="molecule type" value="Genomic_DNA"/>
</dbReference>
<dbReference type="InterPro" id="IPR033308">
    <property type="entry name" value="PGAP5/Cdc1/Ted1"/>
</dbReference>
<keyword evidence="9" id="KW-0464">Manganese</keyword>
<keyword evidence="13" id="KW-1185">Reference proteome</keyword>
<keyword evidence="8 10" id="KW-0472">Membrane</keyword>
<evidence type="ECO:0000313" key="12">
    <source>
        <dbReference type="EMBL" id="CAL1292613.1"/>
    </source>
</evidence>
<evidence type="ECO:0000259" key="11">
    <source>
        <dbReference type="Pfam" id="PF00149"/>
    </source>
</evidence>
<comment type="cofactor">
    <cofactor evidence="1">
        <name>Mn(2+)</name>
        <dbReference type="ChEBI" id="CHEBI:29035"/>
    </cofactor>
</comment>
<name>A0AAV2B8Q1_9ARAC</name>
<keyword evidence="7 10" id="KW-1133">Transmembrane helix</keyword>
<dbReference type="GO" id="GO:0016787">
    <property type="term" value="F:hydrolase activity"/>
    <property type="evidence" value="ECO:0007669"/>
    <property type="project" value="UniProtKB-KW"/>
</dbReference>
<protein>
    <recommendedName>
        <fullName evidence="11">Calcineurin-like phosphoesterase domain-containing protein</fullName>
    </recommendedName>
</protein>
<keyword evidence="5" id="KW-0479">Metal-binding</keyword>
<evidence type="ECO:0000256" key="5">
    <source>
        <dbReference type="ARBA" id="ARBA00022723"/>
    </source>
</evidence>
<evidence type="ECO:0000256" key="1">
    <source>
        <dbReference type="ARBA" id="ARBA00001936"/>
    </source>
</evidence>
<keyword evidence="4 10" id="KW-0812">Transmembrane</keyword>
<evidence type="ECO:0000256" key="9">
    <source>
        <dbReference type="ARBA" id="ARBA00023211"/>
    </source>
</evidence>
<sequence>MSRGRNMLKLLNSMIRFRGMRFMRYINWWHLGKTSLLVGFLFFFCEVLIYYLVLLQCTWPQIQTNTKHSTVKAMLLADVHLLGPRFGHWFDKLRREWQMYRTFQTAMTLHNPQVVFILGDIFDEGHQCNEVQFNNYVKRFHSVFSVPENTKLHVVIGNHDIGFHYGISPQLKDRFERSFNTSSVELLTINNNIFVLVNSMALHGDNCFLCKPAEDKLKDISEMLRCAKNGGAGNNCKKYKSLPPYSPPIFLQHFPLYRPSDSHCKEPDSAPSQIINEPFREFWDCLARGSSNKVLDYLEPRAVFTGHTHHGCFTIHREHIPEWTLPSFSWRNKNDPSFVLAVFAPDAFLVSKCYMPKESTVIHLYMIGGFIILMWIYFSRNRYFKGTFYKEK</sequence>
<evidence type="ECO:0000256" key="7">
    <source>
        <dbReference type="ARBA" id="ARBA00022989"/>
    </source>
</evidence>
<evidence type="ECO:0000256" key="3">
    <source>
        <dbReference type="ARBA" id="ARBA00008895"/>
    </source>
</evidence>
<evidence type="ECO:0000256" key="2">
    <source>
        <dbReference type="ARBA" id="ARBA00004141"/>
    </source>
</evidence>
<comment type="subcellular location">
    <subcellularLocation>
        <location evidence="2">Membrane</location>
        <topology evidence="2">Multi-pass membrane protein</topology>
    </subcellularLocation>
</comment>
<dbReference type="SUPFAM" id="SSF56300">
    <property type="entry name" value="Metallo-dependent phosphatases"/>
    <property type="match status" value="1"/>
</dbReference>
<reference evidence="12 13" key="1">
    <citation type="submission" date="2024-04" db="EMBL/GenBank/DDBJ databases">
        <authorList>
            <person name="Rising A."/>
            <person name="Reimegard J."/>
            <person name="Sonavane S."/>
            <person name="Akerstrom W."/>
            <person name="Nylinder S."/>
            <person name="Hedman E."/>
            <person name="Kallberg Y."/>
        </authorList>
    </citation>
    <scope>NUCLEOTIDE SEQUENCE [LARGE SCALE GENOMIC DNA]</scope>
</reference>
<dbReference type="Gene3D" id="3.60.21.10">
    <property type="match status" value="1"/>
</dbReference>
<evidence type="ECO:0000256" key="10">
    <source>
        <dbReference type="SAM" id="Phobius"/>
    </source>
</evidence>
<dbReference type="GO" id="GO:0006506">
    <property type="term" value="P:GPI anchor biosynthetic process"/>
    <property type="evidence" value="ECO:0007669"/>
    <property type="project" value="InterPro"/>
</dbReference>
<dbReference type="GO" id="GO:0046872">
    <property type="term" value="F:metal ion binding"/>
    <property type="evidence" value="ECO:0007669"/>
    <property type="project" value="UniProtKB-KW"/>
</dbReference>
<dbReference type="Proteomes" id="UP001497382">
    <property type="component" value="Unassembled WGS sequence"/>
</dbReference>
<accession>A0AAV2B8Q1</accession>
<keyword evidence="6" id="KW-0378">Hydrolase</keyword>
<evidence type="ECO:0000256" key="6">
    <source>
        <dbReference type="ARBA" id="ARBA00022801"/>
    </source>
</evidence>
<comment type="similarity">
    <text evidence="3">Belongs to the metallophosphoesterase superfamily. MPPE1 family.</text>
</comment>
<dbReference type="InterPro" id="IPR004843">
    <property type="entry name" value="Calcineurin-like_PHP"/>
</dbReference>
<dbReference type="Pfam" id="PF00149">
    <property type="entry name" value="Metallophos"/>
    <property type="match status" value="1"/>
</dbReference>
<dbReference type="GO" id="GO:0016020">
    <property type="term" value="C:membrane"/>
    <property type="evidence" value="ECO:0007669"/>
    <property type="project" value="UniProtKB-SubCell"/>
</dbReference>
<comment type="caution">
    <text evidence="12">The sequence shown here is derived from an EMBL/GenBank/DDBJ whole genome shotgun (WGS) entry which is preliminary data.</text>
</comment>
<evidence type="ECO:0000256" key="8">
    <source>
        <dbReference type="ARBA" id="ARBA00023136"/>
    </source>
</evidence>